<proteinExistence type="predicted"/>
<dbReference type="Proteomes" id="UP001241377">
    <property type="component" value="Unassembled WGS sequence"/>
</dbReference>
<dbReference type="EMBL" id="JASBWR010000082">
    <property type="protein sequence ID" value="KAJ9097850.1"/>
    <property type="molecule type" value="Genomic_DNA"/>
</dbReference>
<name>A0ACC2VFH2_9TREE</name>
<comment type="caution">
    <text evidence="1">The sequence shown here is derived from an EMBL/GenBank/DDBJ whole genome shotgun (WGS) entry which is preliminary data.</text>
</comment>
<evidence type="ECO:0000313" key="2">
    <source>
        <dbReference type="Proteomes" id="UP001241377"/>
    </source>
</evidence>
<protein>
    <submittedName>
        <fullName evidence="1">Uncharacterized protein</fullName>
    </submittedName>
</protein>
<accession>A0ACC2VFH2</accession>
<gene>
    <name evidence="1" type="ORF">QFC19_006641</name>
</gene>
<sequence>MSAAAPHFRPVQHLHAHAKAPTAARYSPAGDLLATAGADGVVHLWSTASSTHSGETHHLRSLRGHHTAGINDLCFSSNGLYLATASDDGTAVVWSVAKGLPLRVFAGHTAHVMCLAFHPKANVLATGGWDESVIFWNVLKGTRIKTLQAHSDPVSCLGYNHDGTMLVTGSYDGLMRIWDATTGQCLKTIEDEQNAPMYVPPLMYTTYQLIPTIHQITRLIHSKWALHHLRLPLLHHQNMELPHLQGDEDVHGAQGGQVWVHGRSDGSDGWG</sequence>
<keyword evidence="2" id="KW-1185">Reference proteome</keyword>
<evidence type="ECO:0000313" key="1">
    <source>
        <dbReference type="EMBL" id="KAJ9097850.1"/>
    </source>
</evidence>
<reference evidence="1" key="1">
    <citation type="submission" date="2023-04" db="EMBL/GenBank/DDBJ databases">
        <title>Draft Genome sequencing of Naganishia species isolated from polar environments using Oxford Nanopore Technology.</title>
        <authorList>
            <person name="Leo P."/>
            <person name="Venkateswaran K."/>
        </authorList>
    </citation>
    <scope>NUCLEOTIDE SEQUENCE</scope>
    <source>
        <strain evidence="1">MNA-CCFEE 5261</strain>
    </source>
</reference>
<organism evidence="1 2">
    <name type="scientific">Naganishia cerealis</name>
    <dbReference type="NCBI Taxonomy" id="610337"/>
    <lineage>
        <taxon>Eukaryota</taxon>
        <taxon>Fungi</taxon>
        <taxon>Dikarya</taxon>
        <taxon>Basidiomycota</taxon>
        <taxon>Agaricomycotina</taxon>
        <taxon>Tremellomycetes</taxon>
        <taxon>Filobasidiales</taxon>
        <taxon>Filobasidiaceae</taxon>
        <taxon>Naganishia</taxon>
    </lineage>
</organism>